<protein>
    <submittedName>
        <fullName evidence="1">Uncharacterized protein</fullName>
    </submittedName>
</protein>
<evidence type="ECO:0000313" key="2">
    <source>
        <dbReference type="Proteomes" id="UP000011115"/>
    </source>
</evidence>
<dbReference type="InParanoid" id="M1CST2"/>
<sequence length="62" mass="7407">MKLYCYIIYLLEECMSLECRYQLQENCFLMVIYEEIPDFLFMNGSLETCSNEVISQHLSFSS</sequence>
<reference evidence="2" key="1">
    <citation type="journal article" date="2011" name="Nature">
        <title>Genome sequence and analysis of the tuber crop potato.</title>
        <authorList>
            <consortium name="The Potato Genome Sequencing Consortium"/>
        </authorList>
    </citation>
    <scope>NUCLEOTIDE SEQUENCE [LARGE SCALE GENOMIC DNA]</scope>
    <source>
        <strain evidence="2">cv. DM1-3 516 R44</strain>
    </source>
</reference>
<dbReference type="PaxDb" id="4113-PGSC0003DMT400073875"/>
<dbReference type="AlphaFoldDB" id="M1CST2"/>
<name>M1CST2_SOLTU</name>
<accession>M1CST2</accession>
<keyword evidence="2" id="KW-1185">Reference proteome</keyword>
<dbReference type="Gramene" id="PGSC0003DMT400073875">
    <property type="protein sequence ID" value="PGSC0003DMT400073875"/>
    <property type="gene ID" value="PGSC0003DMG400028705"/>
</dbReference>
<evidence type="ECO:0000313" key="1">
    <source>
        <dbReference type="EnsemblPlants" id="PGSC0003DMT400073875"/>
    </source>
</evidence>
<dbReference type="EnsemblPlants" id="PGSC0003DMT400073875">
    <property type="protein sequence ID" value="PGSC0003DMT400073875"/>
    <property type="gene ID" value="PGSC0003DMG400028705"/>
</dbReference>
<dbReference type="Proteomes" id="UP000011115">
    <property type="component" value="Unassembled WGS sequence"/>
</dbReference>
<reference evidence="1" key="2">
    <citation type="submission" date="2015-06" db="UniProtKB">
        <authorList>
            <consortium name="EnsemblPlants"/>
        </authorList>
    </citation>
    <scope>IDENTIFICATION</scope>
    <source>
        <strain evidence="1">DM1-3 516 R44</strain>
    </source>
</reference>
<dbReference type="HOGENOM" id="CLU_2908546_0_0_1"/>
<organism evidence="1 2">
    <name type="scientific">Solanum tuberosum</name>
    <name type="common">Potato</name>
    <dbReference type="NCBI Taxonomy" id="4113"/>
    <lineage>
        <taxon>Eukaryota</taxon>
        <taxon>Viridiplantae</taxon>
        <taxon>Streptophyta</taxon>
        <taxon>Embryophyta</taxon>
        <taxon>Tracheophyta</taxon>
        <taxon>Spermatophyta</taxon>
        <taxon>Magnoliopsida</taxon>
        <taxon>eudicotyledons</taxon>
        <taxon>Gunneridae</taxon>
        <taxon>Pentapetalae</taxon>
        <taxon>asterids</taxon>
        <taxon>lamiids</taxon>
        <taxon>Solanales</taxon>
        <taxon>Solanaceae</taxon>
        <taxon>Solanoideae</taxon>
        <taxon>Solaneae</taxon>
        <taxon>Solanum</taxon>
    </lineage>
</organism>
<proteinExistence type="predicted"/>